<gene>
    <name evidence="1" type="ORF">MRM63_15415</name>
</gene>
<reference evidence="1" key="1">
    <citation type="submission" date="2022-03" db="EMBL/GenBank/DDBJ databases">
        <title>Sea Food Isolates.</title>
        <authorList>
            <person name="Li c."/>
        </authorList>
    </citation>
    <scope>NUCLEOTIDE SEQUENCE</scope>
    <source>
        <strain evidence="1">19MO03SA05</strain>
    </source>
</reference>
<evidence type="ECO:0000313" key="1">
    <source>
        <dbReference type="EMBL" id="XAG86497.1"/>
    </source>
</evidence>
<proteinExistence type="predicted"/>
<accession>A0AAU6VM42</accession>
<protein>
    <submittedName>
        <fullName evidence="1">Uncharacterized protein</fullName>
    </submittedName>
</protein>
<organism evidence="1">
    <name type="scientific">bacterium 19MO03SA05</name>
    <dbReference type="NCBI Taxonomy" id="2920620"/>
    <lineage>
        <taxon>Bacteria</taxon>
    </lineage>
</organism>
<sequence length="92" mass="10303">MSGFKYEYQGVRGLKSISKLVGINYNTLFHRIHSGLTLEEAIAAGPRKSYPKVRKETGARKKAQQRAGEVLVGLRKPDQMDSKWALALGMRL</sequence>
<name>A0AAU6VM42_UNCXX</name>
<dbReference type="EMBL" id="CP095351">
    <property type="protein sequence ID" value="XAG86497.1"/>
    <property type="molecule type" value="Genomic_DNA"/>
</dbReference>
<dbReference type="AlphaFoldDB" id="A0AAU6VM42"/>